<keyword evidence="6" id="KW-1185">Reference proteome</keyword>
<accession>A0A9X2B0E1</accession>
<comment type="subcellular location">
    <subcellularLocation>
        <location evidence="4">Cytoplasm</location>
    </subcellularLocation>
</comment>
<comment type="similarity">
    <text evidence="4">Belongs to the UbiC family.</text>
</comment>
<dbReference type="Proteomes" id="UP001139488">
    <property type="component" value="Unassembled WGS sequence"/>
</dbReference>
<dbReference type="GO" id="GO:0005829">
    <property type="term" value="C:cytosol"/>
    <property type="evidence" value="ECO:0007669"/>
    <property type="project" value="TreeGrafter"/>
</dbReference>
<dbReference type="GO" id="GO:0006744">
    <property type="term" value="P:ubiquinone biosynthetic process"/>
    <property type="evidence" value="ECO:0007669"/>
    <property type="project" value="UniProtKB-UniRule"/>
</dbReference>
<evidence type="ECO:0000256" key="2">
    <source>
        <dbReference type="ARBA" id="ARBA00022688"/>
    </source>
</evidence>
<keyword evidence="2 4" id="KW-0831">Ubiquinone biosynthesis</keyword>
<feature type="binding site" evidence="4">
    <location>
        <position position="169"/>
    </location>
    <ligand>
        <name>substrate</name>
    </ligand>
</feature>
<evidence type="ECO:0000256" key="3">
    <source>
        <dbReference type="ARBA" id="ARBA00023239"/>
    </source>
</evidence>
<gene>
    <name evidence="4" type="primary">ubiC</name>
    <name evidence="5" type="ORF">LNL84_18050</name>
</gene>
<comment type="caution">
    <text evidence="4">Lacks conserved residue(s) required for the propagation of feature annotation.</text>
</comment>
<comment type="pathway">
    <text evidence="4">Cofactor biosynthesis; ubiquinone biosynthesis.</text>
</comment>
<keyword evidence="1 4" id="KW-0963">Cytoplasm</keyword>
<comment type="function">
    <text evidence="4">Removes the pyruvyl group from chorismate, with concomitant aromatization of the ring, to provide 4-hydroxybenzoate (4HB) for the ubiquinone pathway.</text>
</comment>
<protein>
    <recommendedName>
        <fullName evidence="4">Probable chorismate pyruvate-lyase</fullName>
        <shortName evidence="4">CL</shortName>
        <shortName evidence="4">CPL</shortName>
        <ecNumber evidence="4">4.1.3.40</ecNumber>
    </recommendedName>
</protein>
<comment type="caution">
    <text evidence="5">The sequence shown here is derived from an EMBL/GenBank/DDBJ whole genome shotgun (WGS) entry which is preliminary data.</text>
</comment>
<proteinExistence type="inferred from homology"/>
<name>A0A9X2B0E1_9VIBR</name>
<keyword evidence="4" id="KW-0670">Pyruvate</keyword>
<dbReference type="PANTHER" id="PTHR38683:SF1">
    <property type="entry name" value="CHORISMATE PYRUVATE-LYASE"/>
    <property type="match status" value="1"/>
</dbReference>
<dbReference type="GO" id="GO:0008813">
    <property type="term" value="F:chorismate lyase activity"/>
    <property type="evidence" value="ECO:0007669"/>
    <property type="project" value="UniProtKB-UniRule"/>
</dbReference>
<dbReference type="EC" id="4.1.3.40" evidence="4"/>
<evidence type="ECO:0000313" key="5">
    <source>
        <dbReference type="EMBL" id="MCJ2378717.1"/>
    </source>
</evidence>
<keyword evidence="3 4" id="KW-0456">Lyase</keyword>
<evidence type="ECO:0000256" key="1">
    <source>
        <dbReference type="ARBA" id="ARBA00022490"/>
    </source>
</evidence>
<dbReference type="GO" id="GO:0042866">
    <property type="term" value="P:pyruvate biosynthetic process"/>
    <property type="evidence" value="ECO:0007669"/>
    <property type="project" value="UniProtKB-UniRule"/>
</dbReference>
<reference evidence="5" key="1">
    <citation type="submission" date="2021-11" db="EMBL/GenBank/DDBJ databases">
        <title>Vibrio ZSDE26 sp. nov. and Vibrio ZSDZ34 sp. nov., isolated from coastal seawater in Qingdao.</title>
        <authorList>
            <person name="Zhang P."/>
        </authorList>
    </citation>
    <scope>NUCLEOTIDE SEQUENCE</scope>
    <source>
        <strain evidence="5">ZSDZ34</strain>
    </source>
</reference>
<dbReference type="AlphaFoldDB" id="A0A9X2B0E1"/>
<feature type="binding site" evidence="4">
    <location>
        <position position="124"/>
    </location>
    <ligand>
        <name>substrate</name>
    </ligand>
</feature>
<dbReference type="InterPro" id="IPR007440">
    <property type="entry name" value="Chorismate--pyruvate_lyase"/>
</dbReference>
<dbReference type="PANTHER" id="PTHR38683">
    <property type="entry name" value="CHORISMATE PYRUVATE-LYASE"/>
    <property type="match status" value="1"/>
</dbReference>
<evidence type="ECO:0000256" key="4">
    <source>
        <dbReference type="HAMAP-Rule" id="MF_01632"/>
    </source>
</evidence>
<dbReference type="InterPro" id="IPR028978">
    <property type="entry name" value="Chorismate_lyase_/UTRA_dom_sf"/>
</dbReference>
<organism evidence="5 6">
    <name type="scientific">Vibrio gelatinilyticus</name>
    <dbReference type="NCBI Taxonomy" id="2893468"/>
    <lineage>
        <taxon>Bacteria</taxon>
        <taxon>Pseudomonadati</taxon>
        <taxon>Pseudomonadota</taxon>
        <taxon>Gammaproteobacteria</taxon>
        <taxon>Vibrionales</taxon>
        <taxon>Vibrionaceae</taxon>
        <taxon>Vibrio</taxon>
    </lineage>
</organism>
<dbReference type="SUPFAM" id="SSF64288">
    <property type="entry name" value="Chorismate lyase-like"/>
    <property type="match status" value="1"/>
</dbReference>
<dbReference type="EMBL" id="JAJNNZ010000021">
    <property type="protein sequence ID" value="MCJ2378717.1"/>
    <property type="molecule type" value="Genomic_DNA"/>
</dbReference>
<dbReference type="RefSeq" id="WP_244359114.1">
    <property type="nucleotide sequence ID" value="NZ_JAJNNZ010000021.1"/>
</dbReference>
<comment type="catalytic activity">
    <reaction evidence="4">
        <text>chorismate = 4-hydroxybenzoate + pyruvate</text>
        <dbReference type="Rhea" id="RHEA:16505"/>
        <dbReference type="ChEBI" id="CHEBI:15361"/>
        <dbReference type="ChEBI" id="CHEBI:17879"/>
        <dbReference type="ChEBI" id="CHEBI:29748"/>
        <dbReference type="EC" id="4.1.3.40"/>
    </reaction>
</comment>
<dbReference type="HAMAP" id="MF_01632">
    <property type="entry name" value="UbiC"/>
    <property type="match status" value="1"/>
</dbReference>
<dbReference type="Pfam" id="PF04345">
    <property type="entry name" value="Chor_lyase"/>
    <property type="match status" value="1"/>
</dbReference>
<feature type="binding site" evidence="4">
    <location>
        <position position="86"/>
    </location>
    <ligand>
        <name>substrate</name>
    </ligand>
</feature>
<sequence length="184" mass="20540">MNSKMNHSLSHYLHALSTANWQTLEQFVFPSPTAKEWLTEQGSLSRRIKQSCTSLSVELVSNHEHHMSQMTGEEIGMLSQEDSWLREVVLLGDNTPWVLGRTLMPVSTMKVGQFDLSQQGTIPLGITVFSSANAKRDSLMVASVDINGSTLLARRSRLWMSESPCLVAELFLPESPVYAMEKDA</sequence>
<evidence type="ECO:0000313" key="6">
    <source>
        <dbReference type="Proteomes" id="UP001139488"/>
    </source>
</evidence>
<dbReference type="Gene3D" id="3.40.1410.10">
    <property type="entry name" value="Chorismate lyase-like"/>
    <property type="match status" value="1"/>
</dbReference>